<dbReference type="AlphaFoldDB" id="A0A4R7ZTM8"/>
<keyword evidence="1" id="KW-0812">Transmembrane</keyword>
<evidence type="ECO:0000313" key="3">
    <source>
        <dbReference type="Proteomes" id="UP000295447"/>
    </source>
</evidence>
<accession>A0A4R7ZTM8</accession>
<organism evidence="2 3">
    <name type="scientific">Kribbella kalugense</name>
    <dbReference type="NCBI Taxonomy" id="2512221"/>
    <lineage>
        <taxon>Bacteria</taxon>
        <taxon>Bacillati</taxon>
        <taxon>Actinomycetota</taxon>
        <taxon>Actinomycetes</taxon>
        <taxon>Propionibacteriales</taxon>
        <taxon>Kribbellaceae</taxon>
        <taxon>Kribbella</taxon>
    </lineage>
</organism>
<protein>
    <submittedName>
        <fullName evidence="2">Uncharacterized protein</fullName>
    </submittedName>
</protein>
<sequence length="368" mass="39410">MKLDQLTLAIDLALLGVGLILTGVLVPWHGWLAHAFGILLIVIGAILCLVDGLRLLGWRTLFWPRSLVLDAEGISDDTKKSPGFRISWSDLKALGVVDDPARPGLLLVFFTESRTHSRLRPYAGFAPADWPQPVVATLPRRTGIVAAILASKPASWNQHQADGWAALITTPGERADAIPTPPAAQPQERIDVGTQIAWQAIIGGGLAGLLGVLAYLAAFGVLASTGSTAAFLVVGTPFLLIGLATLLSVPVVARRRWIVIDRETFTWSDPTETSFTLAWTELESISIEITTIPSPTLNRHSVHLNLTPTDDAVRRHPELKPFSNNGHYALPLGDVVTPADAIATACQREAPAGIWQGVTQQTGTLGIT</sequence>
<feature type="transmembrane region" description="Helical" evidence="1">
    <location>
        <begin position="12"/>
        <end position="30"/>
    </location>
</feature>
<comment type="caution">
    <text evidence="2">The sequence shown here is derived from an EMBL/GenBank/DDBJ whole genome shotgun (WGS) entry which is preliminary data.</text>
</comment>
<keyword evidence="1" id="KW-0472">Membrane</keyword>
<name>A0A4R7ZTM8_9ACTN</name>
<keyword evidence="1" id="KW-1133">Transmembrane helix</keyword>
<evidence type="ECO:0000313" key="2">
    <source>
        <dbReference type="EMBL" id="TDW21393.1"/>
    </source>
</evidence>
<feature type="transmembrane region" description="Helical" evidence="1">
    <location>
        <begin position="36"/>
        <end position="56"/>
    </location>
</feature>
<reference evidence="2 3" key="1">
    <citation type="submission" date="2019-03" db="EMBL/GenBank/DDBJ databases">
        <title>Genomic Encyclopedia of Type Strains, Phase III (KMG-III): the genomes of soil and plant-associated and newly described type strains.</title>
        <authorList>
            <person name="Whitman W."/>
        </authorList>
    </citation>
    <scope>NUCLEOTIDE SEQUENCE [LARGE SCALE GENOMIC DNA]</scope>
    <source>
        <strain evidence="2 3">VKM Ac-2570</strain>
    </source>
</reference>
<gene>
    <name evidence="2" type="ORF">EV650_0216</name>
</gene>
<feature type="transmembrane region" description="Helical" evidence="1">
    <location>
        <begin position="229"/>
        <end position="253"/>
    </location>
</feature>
<dbReference type="Proteomes" id="UP000295447">
    <property type="component" value="Unassembled WGS sequence"/>
</dbReference>
<proteinExistence type="predicted"/>
<keyword evidence="3" id="KW-1185">Reference proteome</keyword>
<feature type="transmembrane region" description="Helical" evidence="1">
    <location>
        <begin position="196"/>
        <end position="223"/>
    </location>
</feature>
<evidence type="ECO:0000256" key="1">
    <source>
        <dbReference type="SAM" id="Phobius"/>
    </source>
</evidence>
<dbReference type="EMBL" id="SODF01000001">
    <property type="protein sequence ID" value="TDW21393.1"/>
    <property type="molecule type" value="Genomic_DNA"/>
</dbReference>